<organism evidence="4 5">
    <name type="scientific">Alteromonas sediminis</name>
    <dbReference type="NCBI Taxonomy" id="2259342"/>
    <lineage>
        <taxon>Bacteria</taxon>
        <taxon>Pseudomonadati</taxon>
        <taxon>Pseudomonadota</taxon>
        <taxon>Gammaproteobacteria</taxon>
        <taxon>Alteromonadales</taxon>
        <taxon>Alteromonadaceae</taxon>
        <taxon>Alteromonas/Salinimonas group</taxon>
        <taxon>Alteromonas</taxon>
    </lineage>
</organism>
<dbReference type="InterPro" id="IPR050712">
    <property type="entry name" value="NAD(P)H-dep_reductase"/>
</dbReference>
<dbReference type="SUPFAM" id="SSF52218">
    <property type="entry name" value="Flavoproteins"/>
    <property type="match status" value="1"/>
</dbReference>
<feature type="domain" description="NADPH-dependent FMN reductase-like" evidence="3">
    <location>
        <begin position="1"/>
        <end position="142"/>
    </location>
</feature>
<reference evidence="4 5" key="1">
    <citation type="submission" date="2018-11" db="EMBL/GenBank/DDBJ databases">
        <authorList>
            <person name="Ye M.-Q."/>
            <person name="Du Z.-J."/>
        </authorList>
    </citation>
    <scope>NUCLEOTIDE SEQUENCE [LARGE SCALE GENOMIC DNA]</scope>
    <source>
        <strain evidence="4 5">U0105</strain>
    </source>
</reference>
<evidence type="ECO:0000313" key="4">
    <source>
        <dbReference type="EMBL" id="RPJ66999.1"/>
    </source>
</evidence>
<dbReference type="EMBL" id="RPOK01000002">
    <property type="protein sequence ID" value="RPJ66999.1"/>
    <property type="molecule type" value="Genomic_DNA"/>
</dbReference>
<dbReference type="RefSeq" id="WP_124026904.1">
    <property type="nucleotide sequence ID" value="NZ_JBHRSN010000015.1"/>
</dbReference>
<keyword evidence="5" id="KW-1185">Reference proteome</keyword>
<accession>A0A3N5Y7Z9</accession>
<dbReference type="OrthoDB" id="5767802at2"/>
<evidence type="ECO:0000313" key="5">
    <source>
        <dbReference type="Proteomes" id="UP000275281"/>
    </source>
</evidence>
<keyword evidence="2" id="KW-0285">Flavoprotein</keyword>
<dbReference type="Gene3D" id="3.40.50.360">
    <property type="match status" value="1"/>
</dbReference>
<dbReference type="Proteomes" id="UP000275281">
    <property type="component" value="Unassembled WGS sequence"/>
</dbReference>
<comment type="cofactor">
    <cofactor evidence="1">
        <name>FMN</name>
        <dbReference type="ChEBI" id="CHEBI:58210"/>
    </cofactor>
</comment>
<evidence type="ECO:0000256" key="2">
    <source>
        <dbReference type="ARBA" id="ARBA00022643"/>
    </source>
</evidence>
<protein>
    <submittedName>
        <fullName evidence="4">NAD(P)H-dependent oxidoreductase</fullName>
    </submittedName>
</protein>
<comment type="caution">
    <text evidence="4">The sequence shown here is derived from an EMBL/GenBank/DDBJ whole genome shotgun (WGS) entry which is preliminary data.</text>
</comment>
<dbReference type="InterPro" id="IPR005025">
    <property type="entry name" value="FMN_Rdtase-like_dom"/>
</dbReference>
<sequence>MNILAFAASNSRKSINKSLIAYASTLLAHHTVEVLDINDYEMPIYSSDLEEAHGIPSAAGRFLDKITSADALLISFAEHNGNYTVAYKNLFDWASRKNRDVYQGKPTIMLSTSPGPGGASSVLKLARESAHFFAGNVIGSLSVPNFYDNFDSETGRLADEALNTQLMGVLAALQSQ</sequence>
<dbReference type="InterPro" id="IPR029039">
    <property type="entry name" value="Flavoprotein-like_sf"/>
</dbReference>
<evidence type="ECO:0000256" key="1">
    <source>
        <dbReference type="ARBA" id="ARBA00001917"/>
    </source>
</evidence>
<name>A0A3N5Y7Z9_9ALTE</name>
<dbReference type="Pfam" id="PF03358">
    <property type="entry name" value="FMN_red"/>
    <property type="match status" value="1"/>
</dbReference>
<evidence type="ECO:0000259" key="3">
    <source>
        <dbReference type="Pfam" id="PF03358"/>
    </source>
</evidence>
<dbReference type="AlphaFoldDB" id="A0A3N5Y7Z9"/>
<dbReference type="PANTHER" id="PTHR30543:SF21">
    <property type="entry name" value="NAD(P)H-DEPENDENT FMN REDUCTASE LOT6"/>
    <property type="match status" value="1"/>
</dbReference>
<proteinExistence type="predicted"/>
<gene>
    <name evidence="4" type="ORF">DRW07_05500</name>
</gene>
<dbReference type="PANTHER" id="PTHR30543">
    <property type="entry name" value="CHROMATE REDUCTASE"/>
    <property type="match status" value="1"/>
</dbReference>
<dbReference type="GO" id="GO:0016491">
    <property type="term" value="F:oxidoreductase activity"/>
    <property type="evidence" value="ECO:0007669"/>
    <property type="project" value="InterPro"/>
</dbReference>
<dbReference type="GO" id="GO:0010181">
    <property type="term" value="F:FMN binding"/>
    <property type="evidence" value="ECO:0007669"/>
    <property type="project" value="TreeGrafter"/>
</dbReference>
<keyword evidence="2" id="KW-0288">FMN</keyword>
<dbReference type="GO" id="GO:0005829">
    <property type="term" value="C:cytosol"/>
    <property type="evidence" value="ECO:0007669"/>
    <property type="project" value="TreeGrafter"/>
</dbReference>